<keyword evidence="3" id="KW-1185">Reference proteome</keyword>
<proteinExistence type="predicted"/>
<reference evidence="2 3" key="1">
    <citation type="submission" date="2016-10" db="EMBL/GenBank/DDBJ databases">
        <authorList>
            <person name="de Groot N.N."/>
        </authorList>
    </citation>
    <scope>NUCLEOTIDE SEQUENCE [LARGE SCALE GENOMIC DNA]</scope>
    <source>
        <strain evidence="2 3">DSM 20117</strain>
    </source>
</reference>
<evidence type="ECO:0000259" key="1">
    <source>
        <dbReference type="PROSITE" id="PS51819"/>
    </source>
</evidence>
<dbReference type="InterPro" id="IPR037523">
    <property type="entry name" value="VOC_core"/>
</dbReference>
<name>A0A1H1F7C0_9MICC</name>
<dbReference type="Proteomes" id="UP000181917">
    <property type="component" value="Unassembled WGS sequence"/>
</dbReference>
<accession>A0A1H1F7C0</accession>
<feature type="domain" description="VOC" evidence="1">
    <location>
        <begin position="3"/>
        <end position="125"/>
    </location>
</feature>
<protein>
    <recommendedName>
        <fullName evidence="1">VOC domain-containing protein</fullName>
    </recommendedName>
</protein>
<dbReference type="InterPro" id="IPR004360">
    <property type="entry name" value="Glyas_Fos-R_dOase_dom"/>
</dbReference>
<dbReference type="InterPro" id="IPR029068">
    <property type="entry name" value="Glyas_Bleomycin-R_OHBP_Dase"/>
</dbReference>
<dbReference type="EMBL" id="FNKH01000002">
    <property type="protein sequence ID" value="SDQ96818.1"/>
    <property type="molecule type" value="Genomic_DNA"/>
</dbReference>
<dbReference type="Gene3D" id="3.10.180.10">
    <property type="entry name" value="2,3-Dihydroxybiphenyl 1,2-Dioxygenase, domain 1"/>
    <property type="match status" value="1"/>
</dbReference>
<dbReference type="OrthoDB" id="9804907at2"/>
<dbReference type="Pfam" id="PF00903">
    <property type="entry name" value="Glyoxalase"/>
    <property type="match status" value="1"/>
</dbReference>
<dbReference type="KEGG" id="acry:AC20117_01020"/>
<dbReference type="SUPFAM" id="SSF54593">
    <property type="entry name" value="Glyoxalase/Bleomycin resistance protein/Dihydroxybiphenyl dioxygenase"/>
    <property type="match status" value="1"/>
</dbReference>
<dbReference type="STRING" id="37928.SAMN04489742_3294"/>
<dbReference type="RefSeq" id="WP_074701387.1">
    <property type="nucleotide sequence ID" value="NZ_CP018863.1"/>
</dbReference>
<dbReference type="PROSITE" id="PS51819">
    <property type="entry name" value="VOC"/>
    <property type="match status" value="1"/>
</dbReference>
<dbReference type="AlphaFoldDB" id="A0A1H1F7C0"/>
<sequence length="125" mass="13213">MFTAKQAVSSFSVNDTAAAKDFYGQTLGLSVQDGDMGTLDLTIPGGATVMIYPKENHEPASFTVLNFVVDDVEAAVDELNQAGVKTDIYDSPDLPTDAKGIMRGNGPDIAWFKDPAGNVLSVLKA</sequence>
<evidence type="ECO:0000313" key="2">
    <source>
        <dbReference type="EMBL" id="SDQ96818.1"/>
    </source>
</evidence>
<evidence type="ECO:0000313" key="3">
    <source>
        <dbReference type="Proteomes" id="UP000181917"/>
    </source>
</evidence>
<organism evidence="2 3">
    <name type="scientific">Crystallibacter crystallopoietes</name>
    <dbReference type="NCBI Taxonomy" id="37928"/>
    <lineage>
        <taxon>Bacteria</taxon>
        <taxon>Bacillati</taxon>
        <taxon>Actinomycetota</taxon>
        <taxon>Actinomycetes</taxon>
        <taxon>Micrococcales</taxon>
        <taxon>Micrococcaceae</taxon>
        <taxon>Crystallibacter</taxon>
    </lineage>
</organism>
<gene>
    <name evidence="2" type="ORF">SAMN04489742_3294</name>
</gene>